<feature type="transmembrane region" description="Helical" evidence="1">
    <location>
        <begin position="387"/>
        <end position="408"/>
    </location>
</feature>
<dbReference type="AlphaFoldDB" id="A0A0L6U5Y9"/>
<gene>
    <name evidence="2" type="ORF">VP01_96g5</name>
</gene>
<evidence type="ECO:0000313" key="3">
    <source>
        <dbReference type="Proteomes" id="UP000037035"/>
    </source>
</evidence>
<proteinExistence type="predicted"/>
<keyword evidence="3" id="KW-1185">Reference proteome</keyword>
<protein>
    <submittedName>
        <fullName evidence="2">Uncharacterized protein</fullName>
    </submittedName>
</protein>
<keyword evidence="1" id="KW-0812">Transmembrane</keyword>
<evidence type="ECO:0000313" key="2">
    <source>
        <dbReference type="EMBL" id="KNZ43929.1"/>
    </source>
</evidence>
<dbReference type="Proteomes" id="UP000037035">
    <property type="component" value="Unassembled WGS sequence"/>
</dbReference>
<comment type="caution">
    <text evidence="2">The sequence shown here is derived from an EMBL/GenBank/DDBJ whole genome shotgun (WGS) entry which is preliminary data.</text>
</comment>
<keyword evidence="1" id="KW-0472">Membrane</keyword>
<keyword evidence="1" id="KW-1133">Transmembrane helix</keyword>
<organism evidence="2 3">
    <name type="scientific">Puccinia sorghi</name>
    <dbReference type="NCBI Taxonomy" id="27349"/>
    <lineage>
        <taxon>Eukaryota</taxon>
        <taxon>Fungi</taxon>
        <taxon>Dikarya</taxon>
        <taxon>Basidiomycota</taxon>
        <taxon>Pucciniomycotina</taxon>
        <taxon>Pucciniomycetes</taxon>
        <taxon>Pucciniales</taxon>
        <taxon>Pucciniaceae</taxon>
        <taxon>Puccinia</taxon>
    </lineage>
</organism>
<dbReference type="OrthoDB" id="3269001at2759"/>
<sequence>MVNGNLAATCLLKTSASTDSKITMQPQKTQIQFPTSMCNSPKKSSVECAFIFINWMPPFGVALTNNSVTLIPATKNYLSRRRSIEARKMLEILNIILDHQIFHQMWSLHLVVFLFLSQSSPGSHGFCPGRKPRKKLMTGFNWSICTSKTTGCLRRYSCNKKSCRLRISFCNQVLLFCHAEQSQIPALKLSRRREKAETISSARNSQDAESHNEQKKLLIETGVRWSELNRLAYWDPSRHVVLGVMHNWIKGRTRLTVQSTIVFEPEDLSDYVSTDENEDDDILLNAGFGGSFFTKDNIDQFRTLLRQVVLPPGVPHLPLNLGEAAHGNLSASQWHALFVFIVPLVICEIAPMLFLHENSSKVTSKDLKLTTKNIQIQSASYLKASKYIRIITLPFTFLNKCLIGVWLVSRNILGSASLDSYRK</sequence>
<evidence type="ECO:0000256" key="1">
    <source>
        <dbReference type="SAM" id="Phobius"/>
    </source>
</evidence>
<dbReference type="VEuPathDB" id="FungiDB:VP01_96g5"/>
<name>A0A0L6U5Y9_9BASI</name>
<reference evidence="2 3" key="1">
    <citation type="submission" date="2015-08" db="EMBL/GenBank/DDBJ databases">
        <title>Next Generation Sequencing and Analysis of the Genome of Puccinia sorghi L Schw, the Causal Agent of Maize Common Rust.</title>
        <authorList>
            <person name="Rochi L."/>
            <person name="Burguener G."/>
            <person name="Darino M."/>
            <person name="Turjanski A."/>
            <person name="Kreff E."/>
            <person name="Dieguez M.J."/>
            <person name="Sacco F."/>
        </authorList>
    </citation>
    <scope>NUCLEOTIDE SEQUENCE [LARGE SCALE GENOMIC DNA]</scope>
    <source>
        <strain evidence="2 3">RO10H11247</strain>
    </source>
</reference>
<dbReference type="EMBL" id="LAVV01015381">
    <property type="protein sequence ID" value="KNZ43929.1"/>
    <property type="molecule type" value="Genomic_DNA"/>
</dbReference>
<accession>A0A0L6U5Y9</accession>
<feature type="transmembrane region" description="Helical" evidence="1">
    <location>
        <begin position="334"/>
        <end position="355"/>
    </location>
</feature>